<dbReference type="PANTHER" id="PTHR13799:SF14">
    <property type="entry name" value="GTP CYCLOHYDROLASE 1 TYPE 2 HOMOLOG"/>
    <property type="match status" value="1"/>
</dbReference>
<evidence type="ECO:0000256" key="4">
    <source>
        <dbReference type="PIRSR" id="PIRSR602678-1"/>
    </source>
</evidence>
<dbReference type="Gene3D" id="3.40.1390.30">
    <property type="entry name" value="NIF3 (NGG1p interacting factor 3)-like"/>
    <property type="match status" value="2"/>
</dbReference>
<sequence>MERDQLVTTLDNLLEVEQFQDYCPNGLQVEGRGELGSVVTAVTASLYVIERAVERNADMLLVHHGLFWSGDDQRIVGPSRKRLKLLLENEINLVAYHLPLDAHPELGNNAQWAAQLGCTTEGVLEAAELVQYGELSSAVSVEELEEKIKEGLRGRNPLVIQGHQHPIKRIGWCSGGAEKYIVQAAEAGLDAYLTGEISERSYHEAMEREICFFSCGHHATERGGVQALGRWISQQFGIEHHFIDEDNPV</sequence>
<comment type="similarity">
    <text evidence="1">Belongs to the GTP cyclohydrolase I type 2/NIF3 family.</text>
</comment>
<dbReference type="Pfam" id="PF01784">
    <property type="entry name" value="DUF34_NIF3"/>
    <property type="match status" value="1"/>
</dbReference>
<dbReference type="EMBL" id="JACNFK010000022">
    <property type="protein sequence ID" value="MBC8519371.1"/>
    <property type="molecule type" value="Genomic_DNA"/>
</dbReference>
<evidence type="ECO:0000256" key="3">
    <source>
        <dbReference type="ARBA" id="ARBA00022723"/>
    </source>
</evidence>
<feature type="binding site" evidence="4">
    <location>
        <position position="63"/>
    </location>
    <ligand>
        <name>a divalent metal cation</name>
        <dbReference type="ChEBI" id="CHEBI:60240"/>
        <label>1</label>
    </ligand>
</feature>
<accession>A0A8J6NWG2</accession>
<feature type="binding site" evidence="4">
    <location>
        <position position="64"/>
    </location>
    <ligand>
        <name>a divalent metal cation</name>
        <dbReference type="ChEBI" id="CHEBI:60240"/>
        <label>2</label>
    </ligand>
</feature>
<dbReference type="GO" id="GO:0046872">
    <property type="term" value="F:metal ion binding"/>
    <property type="evidence" value="ECO:0007669"/>
    <property type="project" value="UniProtKB-KW"/>
</dbReference>
<dbReference type="InterPro" id="IPR036069">
    <property type="entry name" value="DUF34/NIF3_sf"/>
</dbReference>
<feature type="binding site" evidence="4">
    <location>
        <position position="101"/>
    </location>
    <ligand>
        <name>a divalent metal cation</name>
        <dbReference type="ChEBI" id="CHEBI:60240"/>
        <label>1</label>
    </ligand>
</feature>
<dbReference type="InterPro" id="IPR002678">
    <property type="entry name" value="DUF34/NIF3"/>
</dbReference>
<feature type="binding site" evidence="4">
    <location>
        <position position="221"/>
    </location>
    <ligand>
        <name>a divalent metal cation</name>
        <dbReference type="ChEBI" id="CHEBI:60240"/>
        <label>1</label>
    </ligand>
</feature>
<reference evidence="5 6" key="1">
    <citation type="submission" date="2020-08" db="EMBL/GenBank/DDBJ databases">
        <title>Bridging the membrane lipid divide: bacteria of the FCB group superphylum have the potential to synthesize archaeal ether lipids.</title>
        <authorList>
            <person name="Villanueva L."/>
            <person name="Von Meijenfeldt F.A.B."/>
            <person name="Westbye A.B."/>
            <person name="Yadav S."/>
            <person name="Hopmans E.C."/>
            <person name="Dutilh B.E."/>
            <person name="Sinninghe Damste J.S."/>
        </authorList>
    </citation>
    <scope>NUCLEOTIDE SEQUENCE [LARGE SCALE GENOMIC DNA]</scope>
    <source>
        <strain evidence="5">NIOZ-UU100</strain>
    </source>
</reference>
<evidence type="ECO:0000256" key="2">
    <source>
        <dbReference type="ARBA" id="ARBA00022112"/>
    </source>
</evidence>
<gene>
    <name evidence="5" type="ORF">H8D24_03055</name>
</gene>
<dbReference type="SUPFAM" id="SSF102705">
    <property type="entry name" value="NIF3 (NGG1p interacting factor 3)-like"/>
    <property type="match status" value="1"/>
</dbReference>
<dbReference type="PANTHER" id="PTHR13799">
    <property type="entry name" value="NGG1 INTERACTING FACTOR 3"/>
    <property type="match status" value="1"/>
</dbReference>
<protein>
    <recommendedName>
        <fullName evidence="2">GTP cyclohydrolase 1 type 2 homolog</fullName>
    </recommendedName>
</protein>
<dbReference type="FunFam" id="3.40.1390.30:FF:000002">
    <property type="entry name" value="Nif3-like dinuclear metal center protein"/>
    <property type="match status" value="1"/>
</dbReference>
<comment type="caution">
    <text evidence="5">The sequence shown here is derived from an EMBL/GenBank/DDBJ whole genome shotgun (WGS) entry which is preliminary data.</text>
</comment>
<evidence type="ECO:0000256" key="1">
    <source>
        <dbReference type="ARBA" id="ARBA00006964"/>
    </source>
</evidence>
<dbReference type="NCBIfam" id="TIGR00486">
    <property type="entry name" value="YbgI_SA1388"/>
    <property type="match status" value="1"/>
</dbReference>
<feature type="binding site" evidence="4">
    <location>
        <position position="217"/>
    </location>
    <ligand>
        <name>a divalent metal cation</name>
        <dbReference type="ChEBI" id="CHEBI:60240"/>
        <label>1</label>
    </ligand>
</feature>
<proteinExistence type="inferred from homology"/>
<dbReference type="AlphaFoldDB" id="A0A8J6NWG2"/>
<organism evidence="5 6">
    <name type="scientific">Candidatus Thiopontia autotrophica</name>
    <dbReference type="NCBI Taxonomy" id="2841688"/>
    <lineage>
        <taxon>Bacteria</taxon>
        <taxon>Pseudomonadati</taxon>
        <taxon>Pseudomonadota</taxon>
        <taxon>Gammaproteobacteria</taxon>
        <taxon>Candidatus Thiopontia</taxon>
    </lineage>
</organism>
<name>A0A8J6NWG2_9GAMM</name>
<keyword evidence="3 4" id="KW-0479">Metal-binding</keyword>
<evidence type="ECO:0000313" key="6">
    <source>
        <dbReference type="Proteomes" id="UP000654401"/>
    </source>
</evidence>
<evidence type="ECO:0000313" key="5">
    <source>
        <dbReference type="EMBL" id="MBC8519371.1"/>
    </source>
</evidence>
<dbReference type="Proteomes" id="UP000654401">
    <property type="component" value="Unassembled WGS sequence"/>
</dbReference>
<dbReference type="GO" id="GO:0005737">
    <property type="term" value="C:cytoplasm"/>
    <property type="evidence" value="ECO:0007669"/>
    <property type="project" value="TreeGrafter"/>
</dbReference>